<dbReference type="Gramene" id="evm.model.01.1449">
    <property type="protein sequence ID" value="cds.evm.model.01.1449"/>
    <property type="gene ID" value="evm.TU.01.1449"/>
</dbReference>
<dbReference type="AlphaFoldDB" id="A0A803NH38"/>
<organism evidence="2 3">
    <name type="scientific">Cannabis sativa</name>
    <name type="common">Hemp</name>
    <name type="synonym">Marijuana</name>
    <dbReference type="NCBI Taxonomy" id="3483"/>
    <lineage>
        <taxon>Eukaryota</taxon>
        <taxon>Viridiplantae</taxon>
        <taxon>Streptophyta</taxon>
        <taxon>Embryophyta</taxon>
        <taxon>Tracheophyta</taxon>
        <taxon>Spermatophyta</taxon>
        <taxon>Magnoliopsida</taxon>
        <taxon>eudicotyledons</taxon>
        <taxon>Gunneridae</taxon>
        <taxon>Pentapetalae</taxon>
        <taxon>rosids</taxon>
        <taxon>fabids</taxon>
        <taxon>Rosales</taxon>
        <taxon>Cannabaceae</taxon>
        <taxon>Cannabis</taxon>
    </lineage>
</organism>
<keyword evidence="3" id="KW-1185">Reference proteome</keyword>
<feature type="compositionally biased region" description="Basic and acidic residues" evidence="1">
    <location>
        <begin position="41"/>
        <end position="67"/>
    </location>
</feature>
<proteinExistence type="predicted"/>
<reference evidence="2" key="1">
    <citation type="submission" date="2018-11" db="EMBL/GenBank/DDBJ databases">
        <authorList>
            <person name="Grassa J C."/>
        </authorList>
    </citation>
    <scope>NUCLEOTIDE SEQUENCE [LARGE SCALE GENOMIC DNA]</scope>
</reference>
<dbReference type="EnsemblPlants" id="evm.model.01.1449">
    <property type="protein sequence ID" value="cds.evm.model.01.1449"/>
    <property type="gene ID" value="evm.TU.01.1449"/>
</dbReference>
<evidence type="ECO:0000313" key="3">
    <source>
        <dbReference type="Proteomes" id="UP000596661"/>
    </source>
</evidence>
<dbReference type="Proteomes" id="UP000596661">
    <property type="component" value="Chromosome 1"/>
</dbReference>
<evidence type="ECO:0000313" key="2">
    <source>
        <dbReference type="EnsemblPlants" id="cds.evm.model.01.1449"/>
    </source>
</evidence>
<name>A0A803NH38_CANSA</name>
<feature type="region of interest" description="Disordered" evidence="1">
    <location>
        <begin position="40"/>
        <end position="67"/>
    </location>
</feature>
<accession>A0A803NH38</accession>
<reference evidence="2" key="2">
    <citation type="submission" date="2021-03" db="UniProtKB">
        <authorList>
            <consortium name="EnsemblPlants"/>
        </authorList>
    </citation>
    <scope>IDENTIFICATION</scope>
</reference>
<dbReference type="EMBL" id="UZAU01000029">
    <property type="status" value="NOT_ANNOTATED_CDS"/>
    <property type="molecule type" value="Genomic_DNA"/>
</dbReference>
<protein>
    <submittedName>
        <fullName evidence="2">Uncharacterized protein</fullName>
    </submittedName>
</protein>
<sequence>MQARVLAVTMQARVQVVGSTVQARAGRRCKHRYGGAISIGSKDKEEDQRKLKNLPELKKTIGGSDRC</sequence>
<evidence type="ECO:0000256" key="1">
    <source>
        <dbReference type="SAM" id="MobiDB-lite"/>
    </source>
</evidence>